<dbReference type="InterPro" id="IPR011611">
    <property type="entry name" value="PfkB_dom"/>
</dbReference>
<gene>
    <name evidence="5" type="ORF">NBM05_02700</name>
</gene>
<dbReference type="Pfam" id="PF00294">
    <property type="entry name" value="PfkB"/>
    <property type="match status" value="1"/>
</dbReference>
<dbReference type="InterPro" id="IPR029056">
    <property type="entry name" value="Ribokinase-like"/>
</dbReference>
<dbReference type="PANTHER" id="PTHR43320">
    <property type="entry name" value="SUGAR KINASE"/>
    <property type="match status" value="1"/>
</dbReference>
<keyword evidence="6" id="KW-1185">Reference proteome</keyword>
<evidence type="ECO:0000259" key="4">
    <source>
        <dbReference type="Pfam" id="PF00294"/>
    </source>
</evidence>
<dbReference type="SUPFAM" id="SSF53613">
    <property type="entry name" value="Ribokinase-like"/>
    <property type="match status" value="1"/>
</dbReference>
<reference evidence="5" key="1">
    <citation type="submission" date="2022-06" db="EMBL/GenBank/DDBJ databases">
        <title>Rothia sp. isolated from sandalwood seedling.</title>
        <authorList>
            <person name="Tuikhar N."/>
            <person name="Kirdat K."/>
            <person name="Thorat V."/>
            <person name="Swetha P."/>
            <person name="Padma S."/>
            <person name="Sundararaj R."/>
            <person name="Yadav A."/>
        </authorList>
    </citation>
    <scope>NUCLEOTIDE SEQUENCE</scope>
    <source>
        <strain evidence="5">AR01</strain>
    </source>
</reference>
<protein>
    <submittedName>
        <fullName evidence="5">Sugar kinase</fullName>
    </submittedName>
</protein>
<proteinExistence type="inferred from homology"/>
<dbReference type="Proteomes" id="UP001139502">
    <property type="component" value="Unassembled WGS sequence"/>
</dbReference>
<sequence>MPHAVCLGETMAVMSPGQAGDGSIRTLSCTAGGAESNVAAGLEAAGVPTSWISRLGTDPLGDLILEEIGGAGVDVGAVVRDPDRLTGLYLKSRRGEAGKSEVFYYREGSAASAMTPALLDDAEAARRLTTADLVHTSGITASLSDGCSDLLEALFSRPRTARVSFDVNYRPSLPRVSPQDLLNLARRADVVFVGADEARAAWGAEDVEDVFAALPDVPCLVVKDDARRALCRLDGSVSAVPSLEVRVVDAVGAGDAFAAGFLAGLLRGDDAVRCLRRGHLHASAALTTTADRALPPAEKTLNALLAVTEDEWKSIRVDESGVHRGG</sequence>
<dbReference type="InterPro" id="IPR052700">
    <property type="entry name" value="Carb_kinase_PfkB-like"/>
</dbReference>
<feature type="domain" description="Carbohydrate kinase PfkB" evidence="4">
    <location>
        <begin position="2"/>
        <end position="293"/>
    </location>
</feature>
<organism evidence="5 6">
    <name type="scientific">Rothia santali</name>
    <dbReference type="NCBI Taxonomy" id="2949643"/>
    <lineage>
        <taxon>Bacteria</taxon>
        <taxon>Bacillati</taxon>
        <taxon>Actinomycetota</taxon>
        <taxon>Actinomycetes</taxon>
        <taxon>Micrococcales</taxon>
        <taxon>Micrococcaceae</taxon>
        <taxon>Rothia</taxon>
    </lineage>
</organism>
<dbReference type="Gene3D" id="3.40.1190.20">
    <property type="match status" value="1"/>
</dbReference>
<evidence type="ECO:0000313" key="6">
    <source>
        <dbReference type="Proteomes" id="UP001139502"/>
    </source>
</evidence>
<keyword evidence="3 5" id="KW-0418">Kinase</keyword>
<comment type="similarity">
    <text evidence="1">Belongs to the carbohydrate kinase PfkB family.</text>
</comment>
<keyword evidence="2" id="KW-0808">Transferase</keyword>
<evidence type="ECO:0000313" key="5">
    <source>
        <dbReference type="EMBL" id="MCP3424966.1"/>
    </source>
</evidence>
<accession>A0A9X2HFT8</accession>
<dbReference type="CDD" id="cd01166">
    <property type="entry name" value="KdgK"/>
    <property type="match status" value="1"/>
</dbReference>
<evidence type="ECO:0000256" key="1">
    <source>
        <dbReference type="ARBA" id="ARBA00010688"/>
    </source>
</evidence>
<evidence type="ECO:0000256" key="2">
    <source>
        <dbReference type="ARBA" id="ARBA00022679"/>
    </source>
</evidence>
<comment type="caution">
    <text evidence="5">The sequence shown here is derived from an EMBL/GenBank/DDBJ whole genome shotgun (WGS) entry which is preliminary data.</text>
</comment>
<evidence type="ECO:0000256" key="3">
    <source>
        <dbReference type="ARBA" id="ARBA00022777"/>
    </source>
</evidence>
<dbReference type="EMBL" id="JANAFB010000004">
    <property type="protein sequence ID" value="MCP3424966.1"/>
    <property type="molecule type" value="Genomic_DNA"/>
</dbReference>
<dbReference type="AlphaFoldDB" id="A0A9X2HFT8"/>
<dbReference type="GO" id="GO:0016301">
    <property type="term" value="F:kinase activity"/>
    <property type="evidence" value="ECO:0007669"/>
    <property type="project" value="UniProtKB-KW"/>
</dbReference>
<dbReference type="RefSeq" id="WP_254164938.1">
    <property type="nucleotide sequence ID" value="NZ_JANAFB010000004.1"/>
</dbReference>
<name>A0A9X2HFT8_9MICC</name>
<dbReference type="PANTHER" id="PTHR43320:SF2">
    <property type="entry name" value="2-DEHYDRO-3-DEOXYGLUCONOKINASE_2-DEHYDRO-3-DEOXYGALACTONOKINASE"/>
    <property type="match status" value="1"/>
</dbReference>